<dbReference type="AlphaFoldDB" id="A0A512J6G2"/>
<evidence type="ECO:0000256" key="1">
    <source>
        <dbReference type="SAM" id="MobiDB-lite"/>
    </source>
</evidence>
<feature type="compositionally biased region" description="Basic and acidic residues" evidence="1">
    <location>
        <begin position="16"/>
        <end position="30"/>
    </location>
</feature>
<dbReference type="EMBL" id="BJZU01000073">
    <property type="protein sequence ID" value="GEP05561.1"/>
    <property type="molecule type" value="Genomic_DNA"/>
</dbReference>
<sequence>MKTIRITENFDSYPNGKDRRTFTKGEEPELSNEHADLLISKGLAEDLAPAARHTTSKKDTDA</sequence>
<reference evidence="5" key="2">
    <citation type="journal article" date="2019" name="Int. J. Syst. Evol. Microbiol.">
        <title>The Global Catalogue of Microorganisms (GCM) 10K type strain sequencing project: providing services to taxonomists for standard genome sequencing and annotation.</title>
        <authorList>
            <consortium name="The Broad Institute Genomics Platform"/>
            <consortium name="The Broad Institute Genome Sequencing Center for Infectious Disease"/>
            <person name="Wu L."/>
            <person name="Ma J."/>
        </authorList>
    </citation>
    <scope>NUCLEOTIDE SEQUENCE [LARGE SCALE GENOMIC DNA]</scope>
    <source>
        <strain evidence="5">NBRC 107715</strain>
    </source>
</reference>
<keyword evidence="5" id="KW-1185">Reference proteome</keyword>
<evidence type="ECO:0000313" key="3">
    <source>
        <dbReference type="EMBL" id="GLS65458.1"/>
    </source>
</evidence>
<evidence type="ECO:0000313" key="4">
    <source>
        <dbReference type="Proteomes" id="UP000321960"/>
    </source>
</evidence>
<dbReference type="OrthoDB" id="8005832at2"/>
<evidence type="ECO:0000313" key="2">
    <source>
        <dbReference type="EMBL" id="GEP05561.1"/>
    </source>
</evidence>
<organism evidence="2 4">
    <name type="scientific">Methylobacterium oxalidis</name>
    <dbReference type="NCBI Taxonomy" id="944322"/>
    <lineage>
        <taxon>Bacteria</taxon>
        <taxon>Pseudomonadati</taxon>
        <taxon>Pseudomonadota</taxon>
        <taxon>Alphaproteobacteria</taxon>
        <taxon>Hyphomicrobiales</taxon>
        <taxon>Methylobacteriaceae</taxon>
        <taxon>Methylobacterium</taxon>
    </lineage>
</organism>
<dbReference type="Proteomes" id="UP001156856">
    <property type="component" value="Unassembled WGS sequence"/>
</dbReference>
<accession>A0A512J6G2</accession>
<reference evidence="3" key="1">
    <citation type="journal article" date="2014" name="Int. J. Syst. Evol. Microbiol.">
        <title>Complete genome of a new Firmicutes species belonging to the dominant human colonic microbiota ('Ruminococcus bicirculans') reveals two chromosomes and a selective capacity to utilize plant glucans.</title>
        <authorList>
            <consortium name="NISC Comparative Sequencing Program"/>
            <person name="Wegmann U."/>
            <person name="Louis P."/>
            <person name="Goesmann A."/>
            <person name="Henrissat B."/>
            <person name="Duncan S.H."/>
            <person name="Flint H.J."/>
        </authorList>
    </citation>
    <scope>NUCLEOTIDE SEQUENCE</scope>
    <source>
        <strain evidence="3">NBRC 107715</strain>
    </source>
</reference>
<reference evidence="2 4" key="3">
    <citation type="submission" date="2019-07" db="EMBL/GenBank/DDBJ databases">
        <title>Whole genome shotgun sequence of Methylobacterium oxalidis NBRC 107715.</title>
        <authorList>
            <person name="Hosoyama A."/>
            <person name="Uohara A."/>
            <person name="Ohji S."/>
            <person name="Ichikawa N."/>
        </authorList>
    </citation>
    <scope>NUCLEOTIDE SEQUENCE [LARGE SCALE GENOMIC DNA]</scope>
    <source>
        <strain evidence="2 4">NBRC 107715</strain>
    </source>
</reference>
<name>A0A512J6G2_9HYPH</name>
<comment type="caution">
    <text evidence="2">The sequence shown here is derived from an EMBL/GenBank/DDBJ whole genome shotgun (WGS) entry which is preliminary data.</text>
</comment>
<protein>
    <submittedName>
        <fullName evidence="2">Uncharacterized protein</fullName>
    </submittedName>
</protein>
<evidence type="ECO:0000313" key="5">
    <source>
        <dbReference type="Proteomes" id="UP001156856"/>
    </source>
</evidence>
<dbReference type="Proteomes" id="UP000321960">
    <property type="component" value="Unassembled WGS sequence"/>
</dbReference>
<reference evidence="3" key="4">
    <citation type="submission" date="2023-01" db="EMBL/GenBank/DDBJ databases">
        <title>Draft genome sequence of Methylobacterium oxalidis strain NBRC 107715.</title>
        <authorList>
            <person name="Sun Q."/>
            <person name="Mori K."/>
        </authorList>
    </citation>
    <scope>NUCLEOTIDE SEQUENCE</scope>
    <source>
        <strain evidence="3">NBRC 107715</strain>
    </source>
</reference>
<gene>
    <name evidence="3" type="ORF">GCM10007888_38400</name>
    <name evidence="2" type="ORF">MOX02_35990</name>
</gene>
<proteinExistence type="predicted"/>
<feature type="region of interest" description="Disordered" evidence="1">
    <location>
        <begin position="1"/>
        <end position="30"/>
    </location>
</feature>
<dbReference type="RefSeq" id="WP_147027118.1">
    <property type="nucleotide sequence ID" value="NZ_BJZU01000073.1"/>
</dbReference>
<dbReference type="EMBL" id="BSPK01000072">
    <property type="protein sequence ID" value="GLS65458.1"/>
    <property type="molecule type" value="Genomic_DNA"/>
</dbReference>